<keyword evidence="2" id="KW-0812">Transmembrane</keyword>
<gene>
    <name evidence="5" type="ORF">CB4_00439</name>
</gene>
<evidence type="ECO:0000256" key="2">
    <source>
        <dbReference type="ARBA" id="ARBA00022692"/>
    </source>
</evidence>
<dbReference type="Pfam" id="PF05154">
    <property type="entry name" value="TM2"/>
    <property type="match status" value="1"/>
</dbReference>
<keyword evidence="6" id="KW-1185">Reference proteome</keyword>
<evidence type="ECO:0000256" key="3">
    <source>
        <dbReference type="ARBA" id="ARBA00022989"/>
    </source>
</evidence>
<proteinExistence type="predicted"/>
<evidence type="ECO:0000256" key="1">
    <source>
        <dbReference type="ARBA" id="ARBA00004141"/>
    </source>
</evidence>
<protein>
    <submittedName>
        <fullName evidence="5">TM2 domain protein</fullName>
    </submittedName>
</protein>
<organism evidence="5 6">
    <name type="scientific">Aneurinibacillus soli</name>
    <dbReference type="NCBI Taxonomy" id="1500254"/>
    <lineage>
        <taxon>Bacteria</taxon>
        <taxon>Bacillati</taxon>
        <taxon>Bacillota</taxon>
        <taxon>Bacilli</taxon>
        <taxon>Bacillales</taxon>
        <taxon>Paenibacillaceae</taxon>
        <taxon>Aneurinibacillus group</taxon>
        <taxon>Aneurinibacillus</taxon>
    </lineage>
</organism>
<dbReference type="EMBL" id="AP017312">
    <property type="protein sequence ID" value="BAU26325.1"/>
    <property type="molecule type" value="Genomic_DNA"/>
</dbReference>
<evidence type="ECO:0000313" key="5">
    <source>
        <dbReference type="EMBL" id="BAU26325.1"/>
    </source>
</evidence>
<dbReference type="GO" id="GO:0016020">
    <property type="term" value="C:membrane"/>
    <property type="evidence" value="ECO:0007669"/>
    <property type="project" value="UniProtKB-SubCell"/>
</dbReference>
<name>A0A0U5AR99_9BACL</name>
<dbReference type="InterPro" id="IPR050932">
    <property type="entry name" value="TM2D1-3-like"/>
</dbReference>
<keyword evidence="3" id="KW-1133">Transmembrane helix</keyword>
<comment type="subcellular location">
    <subcellularLocation>
        <location evidence="1">Membrane</location>
        <topology evidence="1">Multi-pass membrane protein</topology>
    </subcellularLocation>
</comment>
<dbReference type="KEGG" id="asoc:CB4_00439"/>
<keyword evidence="4" id="KW-0472">Membrane</keyword>
<dbReference type="AlphaFoldDB" id="A0A0U5AR99"/>
<sequence length="114" mass="12894">MSILNKQGLTTEELQLLNSEMMIKQKSSGITWLLWLFTSYLGGHRFYLGKFGTGVAMLLTFGGLGVWSFIDLFLISSMVRETNKKIENEILAEIKLVKNAKQNSNPRAIPNVNR</sequence>
<dbReference type="InterPro" id="IPR007829">
    <property type="entry name" value="TM2"/>
</dbReference>
<dbReference type="PANTHER" id="PTHR21016:SF25">
    <property type="entry name" value="TM2 DOMAIN-CONTAINING PROTEIN DDB_G0277895-RELATED"/>
    <property type="match status" value="1"/>
</dbReference>
<dbReference type="PANTHER" id="PTHR21016">
    <property type="entry name" value="BETA-AMYLOID BINDING PROTEIN-RELATED"/>
    <property type="match status" value="1"/>
</dbReference>
<reference evidence="5 6" key="1">
    <citation type="submission" date="2015-12" db="EMBL/GenBank/DDBJ databases">
        <title>Genome sequence of Aneurinibacillus soli.</title>
        <authorList>
            <person name="Lee J.S."/>
            <person name="Lee K.C."/>
            <person name="Kim K.K."/>
            <person name="Lee B.W."/>
        </authorList>
    </citation>
    <scope>NUCLEOTIDE SEQUENCE [LARGE SCALE GENOMIC DNA]</scope>
    <source>
        <strain evidence="5 6">CB4</strain>
    </source>
</reference>
<dbReference type="RefSeq" id="WP_096463385.1">
    <property type="nucleotide sequence ID" value="NZ_AP017312.1"/>
</dbReference>
<evidence type="ECO:0000256" key="4">
    <source>
        <dbReference type="ARBA" id="ARBA00023136"/>
    </source>
</evidence>
<accession>A0A0U5AR99</accession>
<dbReference type="Proteomes" id="UP000217696">
    <property type="component" value="Chromosome"/>
</dbReference>
<evidence type="ECO:0000313" key="6">
    <source>
        <dbReference type="Proteomes" id="UP000217696"/>
    </source>
</evidence>
<dbReference type="OrthoDB" id="2004788at2"/>